<proteinExistence type="predicted"/>
<dbReference type="Pfam" id="PF14106">
    <property type="entry name" value="DUF4279"/>
    <property type="match status" value="1"/>
</dbReference>
<dbReference type="EMBL" id="CP109106">
    <property type="protein sequence ID" value="WSB73689.1"/>
    <property type="molecule type" value="Genomic_DNA"/>
</dbReference>
<reference evidence="1 2" key="1">
    <citation type="submission" date="2022-10" db="EMBL/GenBank/DDBJ databases">
        <title>The complete genomes of actinobacterial strains from the NBC collection.</title>
        <authorList>
            <person name="Joergensen T.S."/>
            <person name="Alvarez Arevalo M."/>
            <person name="Sterndorff E.B."/>
            <person name="Faurdal D."/>
            <person name="Vuksanovic O."/>
            <person name="Mourched A.-S."/>
            <person name="Charusanti P."/>
            <person name="Shaw S."/>
            <person name="Blin K."/>
            <person name="Weber T."/>
        </authorList>
    </citation>
    <scope>NUCLEOTIDE SEQUENCE [LARGE SCALE GENOMIC DNA]</scope>
    <source>
        <strain evidence="1 2">NBC 01774</strain>
    </source>
</reference>
<evidence type="ECO:0000313" key="1">
    <source>
        <dbReference type="EMBL" id="WSB73689.1"/>
    </source>
</evidence>
<organism evidence="1 2">
    <name type="scientific">Streptomyces decoyicus</name>
    <dbReference type="NCBI Taxonomy" id="249567"/>
    <lineage>
        <taxon>Bacteria</taxon>
        <taxon>Bacillati</taxon>
        <taxon>Actinomycetota</taxon>
        <taxon>Actinomycetes</taxon>
        <taxon>Kitasatosporales</taxon>
        <taxon>Streptomycetaceae</taxon>
        <taxon>Streptomyces</taxon>
    </lineage>
</organism>
<dbReference type="RefSeq" id="WP_326623317.1">
    <property type="nucleotide sequence ID" value="NZ_CP109106.1"/>
</dbReference>
<sequence>METERHTPVPQEWALTDVALVIKSRSLDSAMLTQRLGLTPTLVVEPGSDRRDPSGEWRLQCDERTTRDFSEQLDAVLSGALPVREEILSLASEGYEVYLRIYGFTHHEATIAFSQSEWNRISQLGISLELAPNTNAR</sequence>
<dbReference type="InterPro" id="IPR025459">
    <property type="entry name" value="DUF4279"/>
</dbReference>
<accession>A0ABZ1FT94</accession>
<evidence type="ECO:0000313" key="2">
    <source>
        <dbReference type="Proteomes" id="UP001344251"/>
    </source>
</evidence>
<name>A0ABZ1FT94_9ACTN</name>
<protein>
    <submittedName>
        <fullName evidence="1">DUF4279 domain-containing protein</fullName>
    </submittedName>
</protein>
<keyword evidence="2" id="KW-1185">Reference proteome</keyword>
<gene>
    <name evidence="1" type="ORF">OG863_40350</name>
</gene>
<dbReference type="Proteomes" id="UP001344251">
    <property type="component" value="Chromosome"/>
</dbReference>